<name>A0A3Q1EEP6_9TELE</name>
<accession>A0A3Q1EEP6</accession>
<evidence type="ECO:0000313" key="2">
    <source>
        <dbReference type="Proteomes" id="UP000257200"/>
    </source>
</evidence>
<reference evidence="1" key="2">
    <citation type="submission" date="2025-09" db="UniProtKB">
        <authorList>
            <consortium name="Ensembl"/>
        </authorList>
    </citation>
    <scope>IDENTIFICATION</scope>
</reference>
<proteinExistence type="predicted"/>
<dbReference type="Proteomes" id="UP000257200">
    <property type="component" value="Unplaced"/>
</dbReference>
<reference evidence="1" key="1">
    <citation type="submission" date="2025-08" db="UniProtKB">
        <authorList>
            <consortium name="Ensembl"/>
        </authorList>
    </citation>
    <scope>IDENTIFICATION</scope>
</reference>
<dbReference type="Ensembl" id="ENSAPOT00000015231.1">
    <property type="protein sequence ID" value="ENSAPOP00000001387.1"/>
    <property type="gene ID" value="ENSAPOG00000002680.1"/>
</dbReference>
<protein>
    <submittedName>
        <fullName evidence="1">Uncharacterized protein</fullName>
    </submittedName>
</protein>
<dbReference type="AlphaFoldDB" id="A0A3Q1EEP6"/>
<keyword evidence="2" id="KW-1185">Reference proteome</keyword>
<sequence length="74" mass="8658">MFSVIEQKPRVTTEGLPESLDLVNISFPQSPICKSRWKVVWSMCRCRIPQRKLLYSKNPLTAHLMFLWVSSYSV</sequence>
<evidence type="ECO:0000313" key="1">
    <source>
        <dbReference type="Ensembl" id="ENSAPOP00000001387.1"/>
    </source>
</evidence>
<organism evidence="1 2">
    <name type="scientific">Acanthochromis polyacanthus</name>
    <name type="common">spiny chromis</name>
    <dbReference type="NCBI Taxonomy" id="80966"/>
    <lineage>
        <taxon>Eukaryota</taxon>
        <taxon>Metazoa</taxon>
        <taxon>Chordata</taxon>
        <taxon>Craniata</taxon>
        <taxon>Vertebrata</taxon>
        <taxon>Euteleostomi</taxon>
        <taxon>Actinopterygii</taxon>
        <taxon>Neopterygii</taxon>
        <taxon>Teleostei</taxon>
        <taxon>Neoteleostei</taxon>
        <taxon>Acanthomorphata</taxon>
        <taxon>Ovalentaria</taxon>
        <taxon>Pomacentridae</taxon>
        <taxon>Acanthochromis</taxon>
    </lineage>
</organism>
<dbReference type="InParanoid" id="A0A3Q1EEP6"/>